<evidence type="ECO:0000313" key="9">
    <source>
        <dbReference type="Proteomes" id="UP001454036"/>
    </source>
</evidence>
<comment type="caution">
    <text evidence="8">The sequence shown here is derived from an EMBL/GenBank/DDBJ whole genome shotgun (WGS) entry which is preliminary data.</text>
</comment>
<name>A0AAV3PE62_LITER</name>
<organism evidence="8 9">
    <name type="scientific">Lithospermum erythrorhizon</name>
    <name type="common">Purple gromwell</name>
    <name type="synonym">Lithospermum officinale var. erythrorhizon</name>
    <dbReference type="NCBI Taxonomy" id="34254"/>
    <lineage>
        <taxon>Eukaryota</taxon>
        <taxon>Viridiplantae</taxon>
        <taxon>Streptophyta</taxon>
        <taxon>Embryophyta</taxon>
        <taxon>Tracheophyta</taxon>
        <taxon>Spermatophyta</taxon>
        <taxon>Magnoliopsida</taxon>
        <taxon>eudicotyledons</taxon>
        <taxon>Gunneridae</taxon>
        <taxon>Pentapetalae</taxon>
        <taxon>asterids</taxon>
        <taxon>lamiids</taxon>
        <taxon>Boraginales</taxon>
        <taxon>Boraginaceae</taxon>
        <taxon>Boraginoideae</taxon>
        <taxon>Lithospermeae</taxon>
        <taxon>Lithospermum</taxon>
    </lineage>
</organism>
<dbReference type="PROSITE" id="PS50808">
    <property type="entry name" value="ZF_BED"/>
    <property type="match status" value="1"/>
</dbReference>
<keyword evidence="1" id="KW-0479">Metal-binding</keyword>
<keyword evidence="9" id="KW-1185">Reference proteome</keyword>
<gene>
    <name evidence="8" type="ORF">LIER_08986</name>
</gene>
<keyword evidence="2 4" id="KW-0863">Zinc-finger</keyword>
<evidence type="ECO:0000256" key="4">
    <source>
        <dbReference type="PROSITE-ProRule" id="PRU00027"/>
    </source>
</evidence>
<evidence type="ECO:0000256" key="1">
    <source>
        <dbReference type="ARBA" id="ARBA00022723"/>
    </source>
</evidence>
<dbReference type="GO" id="GO:1990837">
    <property type="term" value="F:sequence-specific double-stranded DNA binding"/>
    <property type="evidence" value="ECO:0007669"/>
    <property type="project" value="TreeGrafter"/>
</dbReference>
<evidence type="ECO:0000256" key="2">
    <source>
        <dbReference type="ARBA" id="ARBA00022771"/>
    </source>
</evidence>
<dbReference type="Proteomes" id="UP001454036">
    <property type="component" value="Unassembled WGS sequence"/>
</dbReference>
<dbReference type="PANTHER" id="PTHR34396">
    <property type="entry name" value="OS03G0264950 PROTEIN-RELATED"/>
    <property type="match status" value="1"/>
</dbReference>
<dbReference type="SUPFAM" id="SSF57667">
    <property type="entry name" value="beta-beta-alpha zinc fingers"/>
    <property type="match status" value="1"/>
</dbReference>
<proteinExistence type="predicted"/>
<dbReference type="InterPro" id="IPR053031">
    <property type="entry name" value="Cuticle_assoc_protein"/>
</dbReference>
<dbReference type="PANTHER" id="PTHR34396:SF10">
    <property type="entry name" value="BED-TYPE DOMAIN-CONTAINING PROTEIN"/>
    <property type="match status" value="1"/>
</dbReference>
<dbReference type="GO" id="GO:0005634">
    <property type="term" value="C:nucleus"/>
    <property type="evidence" value="ECO:0007669"/>
    <property type="project" value="TreeGrafter"/>
</dbReference>
<evidence type="ECO:0000259" key="7">
    <source>
        <dbReference type="PROSITE" id="PS50808"/>
    </source>
</evidence>
<dbReference type="EMBL" id="BAABME010001495">
    <property type="protein sequence ID" value="GAA0149935.1"/>
    <property type="molecule type" value="Genomic_DNA"/>
</dbReference>
<feature type="domain" description="BED-type" evidence="7">
    <location>
        <begin position="241"/>
        <end position="298"/>
    </location>
</feature>
<evidence type="ECO:0000256" key="3">
    <source>
        <dbReference type="ARBA" id="ARBA00022833"/>
    </source>
</evidence>
<reference evidence="8 9" key="1">
    <citation type="submission" date="2024-01" db="EMBL/GenBank/DDBJ databases">
        <title>The complete chloroplast genome sequence of Lithospermum erythrorhizon: insights into the phylogenetic relationship among Boraginaceae species and the maternal lineages of purple gromwells.</title>
        <authorList>
            <person name="Okada T."/>
            <person name="Watanabe K."/>
        </authorList>
    </citation>
    <scope>NUCLEOTIDE SEQUENCE [LARGE SCALE GENOMIC DNA]</scope>
</reference>
<keyword evidence="3" id="KW-0862">Zinc</keyword>
<evidence type="ECO:0000313" key="8">
    <source>
        <dbReference type="EMBL" id="GAA0149935.1"/>
    </source>
</evidence>
<dbReference type="GO" id="GO:0006357">
    <property type="term" value="P:regulation of transcription by RNA polymerase II"/>
    <property type="evidence" value="ECO:0007669"/>
    <property type="project" value="TreeGrafter"/>
</dbReference>
<dbReference type="AlphaFoldDB" id="A0AAV3PE62"/>
<dbReference type="InterPro" id="IPR003656">
    <property type="entry name" value="Znf_BED"/>
</dbReference>
<feature type="region of interest" description="Disordered" evidence="6">
    <location>
        <begin position="500"/>
        <end position="520"/>
    </location>
</feature>
<sequence length="558" mass="64290">MKMEIPEKISEALIQTDLNMKSFRKSMLVLLFEWQNLETRLDLTQKCFKETFPLQQDSASQTSTQLIEKNLDQFEQKERNFREFQENGFREMEIRENKLGFIRKEICLREKRVEEQEGVIELEKKQIEFQRKSINEGFKKIGEKEKYIEECLREIEIGRKENQCKEEEFAQRVKEFEFKEREFQALKRDLEFNKKEGNSKGKLIPSKGSAVFRIAGPSNQSMALVNVSETSPGNHQFSNGRLRSKAWLHFTRISKGVGSAHKCKCNYCHRIFTLCGGGTSQLLRHISEGRCPAYQKRLSALPIDETLSQLHTRHSVHVQIEEPLRPSNDAEDSRTALIKGCEDSVKQEPATILLEPELQTQPHVEPQMPIPDIQNAAISDYSYQPQQLKDLSKDQSDPSVDQPPLRMGNSLENSDNIIRIGDSDQYCQETQINHKGNSNIYENASGDSSDELQMFNCEVEMPCYSGDQRSQNRKREREHIIEQNESSNVFLHSDIDDLSSPLRKHRSSNLSTGGDENTEDVLHEVDPVSCIIPIDPAQEIYGHMVHQKDLTHEGSMPE</sequence>
<dbReference type="Pfam" id="PF02892">
    <property type="entry name" value="zf-BED"/>
    <property type="match status" value="1"/>
</dbReference>
<feature type="coiled-coil region" evidence="5">
    <location>
        <begin position="148"/>
        <end position="196"/>
    </location>
</feature>
<dbReference type="SMART" id="SM00614">
    <property type="entry name" value="ZnF_BED"/>
    <property type="match status" value="1"/>
</dbReference>
<protein>
    <recommendedName>
        <fullName evidence="7">BED-type domain-containing protein</fullName>
    </recommendedName>
</protein>
<keyword evidence="5" id="KW-0175">Coiled coil</keyword>
<feature type="region of interest" description="Disordered" evidence="6">
    <location>
        <begin position="388"/>
        <end position="412"/>
    </location>
</feature>
<dbReference type="InterPro" id="IPR036236">
    <property type="entry name" value="Znf_C2H2_sf"/>
</dbReference>
<evidence type="ECO:0000256" key="5">
    <source>
        <dbReference type="SAM" id="Coils"/>
    </source>
</evidence>
<dbReference type="GO" id="GO:0008270">
    <property type="term" value="F:zinc ion binding"/>
    <property type="evidence" value="ECO:0007669"/>
    <property type="project" value="UniProtKB-KW"/>
</dbReference>
<evidence type="ECO:0000256" key="6">
    <source>
        <dbReference type="SAM" id="MobiDB-lite"/>
    </source>
</evidence>
<accession>A0AAV3PE62</accession>